<keyword evidence="4" id="KW-0479">Metal-binding</keyword>
<keyword evidence="4" id="KW-0863">Zinc-finger</keyword>
<proteinExistence type="inferred from homology"/>
<gene>
    <name evidence="9" type="ORF">PEVE_00025977</name>
</gene>
<dbReference type="Gene3D" id="3.30.720.50">
    <property type="match status" value="1"/>
</dbReference>
<feature type="domain" description="C3H1-type" evidence="6">
    <location>
        <begin position="145"/>
        <end position="171"/>
    </location>
</feature>
<keyword evidence="2" id="KW-0539">Nucleus</keyword>
<comment type="caution">
    <text evidence="9">The sequence shown here is derived from an EMBL/GenBank/DDBJ whole genome shotgun (WGS) entry which is preliminary data.</text>
</comment>
<name>A0ABN8ME62_9CNID</name>
<feature type="region of interest" description="Disordered" evidence="5">
    <location>
        <begin position="512"/>
        <end position="549"/>
    </location>
</feature>
<feature type="domain" description="C3H1-type" evidence="6">
    <location>
        <begin position="916"/>
        <end position="938"/>
    </location>
</feature>
<reference evidence="9 10" key="1">
    <citation type="submission" date="2022-05" db="EMBL/GenBank/DDBJ databases">
        <authorList>
            <consortium name="Genoscope - CEA"/>
            <person name="William W."/>
        </authorList>
    </citation>
    <scope>NUCLEOTIDE SEQUENCE [LARGE SCALE GENOMIC DNA]</scope>
</reference>
<feature type="zinc finger region" description="C3H1-type" evidence="4">
    <location>
        <begin position="965"/>
        <end position="992"/>
    </location>
</feature>
<evidence type="ECO:0000256" key="3">
    <source>
        <dbReference type="ARBA" id="ARBA00024347"/>
    </source>
</evidence>
<evidence type="ECO:0000313" key="10">
    <source>
        <dbReference type="Proteomes" id="UP001159427"/>
    </source>
</evidence>
<feature type="domain" description="C3H1-type" evidence="6">
    <location>
        <begin position="1060"/>
        <end position="1087"/>
    </location>
</feature>
<dbReference type="PROSITE" id="PS50103">
    <property type="entry name" value="ZF_C3H1"/>
    <property type="match status" value="7"/>
</dbReference>
<feature type="domain" description="C3H1-type" evidence="6">
    <location>
        <begin position="71"/>
        <end position="100"/>
    </location>
</feature>
<dbReference type="InterPro" id="IPR004170">
    <property type="entry name" value="WWE_dom"/>
</dbReference>
<dbReference type="Gene3D" id="3.30.1370.210">
    <property type="match status" value="3"/>
</dbReference>
<sequence>MADDQDDGLFQKVHNFICGSGGFVELPVLFRRPAPLGSRKSALESRKWLNNRSEFVFVKDHNGEEKGVRINLRKKVCQQYVVKGSCRRGQNKCKHWHICKSFIEEECNGACGLSHDFHDHGNDNKLKELGLEKYSNGSLRKIIAWSLPTICELYLRSECKYDKCPYLHVCAKEALGLACDCLLSHSLTDCHNMNILKEYDLVPPNQIVNVDFVRCSILVLDKQRCVTLSEDMAAVTPKPAPSRFKNSSAVSVFFDRLCKEFSCSASLANLLDQKVVLPSEVEDFESLVEENKDKFLVTRNERGDIQDVAAFCPNLRLCRNFVSLTNECGNNLCPNFHLCRKFVTGTCIHGESCSRSHSFRNKRDSETLSSLHLDELTDEQLRQLMMSSSPQVCPDYNDSGCNRDNLCIRVHICKRFVMNACRKRKSCCLDHKQALDTLHTSSILEKYKIDDTNLNHVLRDLLVCDEHKSACGSSIDPTMGRTNSGSLGGLNSLPAKDGDFVEKWLMDLEPEKSASSQTRIKAQRQKRRSSVSSSCSSVAPQNKSNPSKKTVFKGICKEHNGTVPFSIISQRRDLFSTGNSQDIAHWFRQRNDKFLLTEDSAGNILEVTSFCPKARLCFNYLTSQVCSREDCQFFHVCREFIAGSCKFFSRCKWRHNFQFDEDRGFITKLELGDLTQEELRKVLRFSMPQVCLDYNSGGCKKDPCDQIHICKDYVRRKCNDFDDCDLQHESALVTPRASEIFEKYGLTCSDLSTKSMLKEVLVCERSSSIRQESRSSSVSSLSATSLSKSRRLHVQLDDDFVSSVKRAFPTVSDGSDPNNTKWTPCWPDEQQVFECLCTEYDCSASFSAIGKRTDLFPHGPDSAESWFLRRKGSFLIIENEKGKISQIEAFSTKARLCLNYTSKQQCQKVNCPNLHVCKDYITDSCSREEMCPLNHHVHNRRDKALLVTFKLDMLTEQQLRQLVLLSTPQLCVDYNNGICSRGHSCRKIHICCGFLRKCCRGEHLCTLDHEAALKTNHSRVVFDRLQISNLSSNDMVNIIFDDRLSLSGKDKTNCNIHYDSPDTPICSRFLSGECQKGVRCLKHHCSLPYHWQYEVPQALYQWKSFSEMDNLTLEKLYCDVSIDTLVNFKPTQFPDVSLLKRQGGIPGITTVNDYETKIDLSNMLMHLTPPCSHLGLKTKLRRLSTIALVQEPCEIMQTEWTWYWKENGNVWLKYGNDRSGRDLQLLIEQAFLDGSKQMKFKTAQHEYNLFFYSSSSFAQVNLKTGTKRAVKRRPQEFVSLENIEDLKWRNGDSCLREQIRKRSAKYKYIPTNWSSAIPPNSQYERVLLFSHEEEYKTVEQLFRRTMNDGFKIQSIHRVQNPFMWEKYCRKKENMMAVAKGNQQTVNEKQLFHGTSPDAVEAICKQNFDWRLHGKNATKYGEGSYFAVNASYSHTYAKKSSSSDMFMFVAKVLVGFYITGNSSYRRPPSKNPSDPASDLYDSCVDNQVRPTIFVVFDTDQFYPEYIIQYDSTVSHTTYASGSALPQPGNLKRPPVRARPGAKPNDTSAYYAPQPPTTVPSRPNLSSSQPLKGILKHPASSNVSVTSSLNVTDTPSSYSLSTTRPSQSPRYVAQRPTHVAPAANSSVSVTSSPNVTGAGNSYSLNTTSSSQRPRHRPTHVATAVNSSVPFSGSSKYSTVSTNNSLSTSSRLDTSYTASSSSASNFYHTVASSSHITPTRHVGSSLQSVGRASASDSSFSTPFNSKSSVTFPTPKKKKDCLIM</sequence>
<accession>A0ABN8ME62</accession>
<keyword evidence="10" id="KW-1185">Reference proteome</keyword>
<feature type="domain" description="PARP catalytic" evidence="8">
    <location>
        <begin position="1309"/>
        <end position="1530"/>
    </location>
</feature>
<dbReference type="InterPro" id="IPR012317">
    <property type="entry name" value="Poly(ADP-ribose)pol_cat_dom"/>
</dbReference>
<dbReference type="Gene3D" id="3.90.228.10">
    <property type="match status" value="1"/>
</dbReference>
<feature type="zinc finger region" description="C3H1-type" evidence="4">
    <location>
        <begin position="916"/>
        <end position="938"/>
    </location>
</feature>
<evidence type="ECO:0000259" key="6">
    <source>
        <dbReference type="PROSITE" id="PS50103"/>
    </source>
</evidence>
<dbReference type="SUPFAM" id="SSF56399">
    <property type="entry name" value="ADP-ribosylation"/>
    <property type="match status" value="1"/>
</dbReference>
<feature type="domain" description="WWE" evidence="7">
    <location>
        <begin position="1188"/>
        <end position="1272"/>
    </location>
</feature>
<dbReference type="CDD" id="cd01439">
    <property type="entry name" value="TCCD_inducible_PARP_like"/>
    <property type="match status" value="1"/>
</dbReference>
<feature type="zinc finger region" description="C3H1-type" evidence="4">
    <location>
        <begin position="1060"/>
        <end position="1087"/>
    </location>
</feature>
<dbReference type="SUPFAM" id="SSF117839">
    <property type="entry name" value="WWE domain"/>
    <property type="match status" value="1"/>
</dbReference>
<dbReference type="InterPro" id="IPR037197">
    <property type="entry name" value="WWE_dom_sf"/>
</dbReference>
<feature type="compositionally biased region" description="Polar residues" evidence="5">
    <location>
        <begin position="539"/>
        <end position="548"/>
    </location>
</feature>
<dbReference type="SMART" id="SM00356">
    <property type="entry name" value="ZnF_C3H1"/>
    <property type="match status" value="8"/>
</dbReference>
<dbReference type="Pfam" id="PF00644">
    <property type="entry name" value="PARP"/>
    <property type="match status" value="1"/>
</dbReference>
<dbReference type="Gene3D" id="4.10.1000.10">
    <property type="entry name" value="Zinc finger, CCCH-type"/>
    <property type="match status" value="1"/>
</dbReference>
<protein>
    <recommendedName>
        <fullName evidence="11">CCCH-type zinc finger antiviral protein</fullName>
    </recommendedName>
</protein>
<evidence type="ECO:0000313" key="9">
    <source>
        <dbReference type="EMBL" id="CAH3025394.1"/>
    </source>
</evidence>
<comment type="similarity">
    <text evidence="3">Belongs to the ARTD/PARP family.</text>
</comment>
<feature type="zinc finger region" description="C3H1-type" evidence="4">
    <location>
        <begin position="338"/>
        <end position="360"/>
    </location>
</feature>
<feature type="zinc finger region" description="C3H1-type" evidence="4">
    <location>
        <begin position="71"/>
        <end position="100"/>
    </location>
</feature>
<evidence type="ECO:0000256" key="4">
    <source>
        <dbReference type="PROSITE-ProRule" id="PRU00723"/>
    </source>
</evidence>
<evidence type="ECO:0000256" key="5">
    <source>
        <dbReference type="SAM" id="MobiDB-lite"/>
    </source>
</evidence>
<dbReference type="InterPro" id="IPR051712">
    <property type="entry name" value="ARTD-AVP"/>
</dbReference>
<keyword evidence="4" id="KW-0862">Zinc</keyword>
<feature type="region of interest" description="Disordered" evidence="5">
    <location>
        <begin position="1519"/>
        <end position="1658"/>
    </location>
</feature>
<dbReference type="PANTHER" id="PTHR45740">
    <property type="entry name" value="POLY [ADP-RIBOSE] POLYMERASE"/>
    <property type="match status" value="1"/>
</dbReference>
<dbReference type="PANTHER" id="PTHR45740:SF4">
    <property type="entry name" value="PROTEIN MONO-ADP-RIBOSYLTRANSFERASE PARP11"/>
    <property type="match status" value="1"/>
</dbReference>
<feature type="domain" description="C3H1-type" evidence="6">
    <location>
        <begin position="636"/>
        <end position="658"/>
    </location>
</feature>
<dbReference type="Pfam" id="PF02825">
    <property type="entry name" value="WWE"/>
    <property type="match status" value="1"/>
</dbReference>
<feature type="compositionally biased region" description="Low complexity" evidence="5">
    <location>
        <begin position="1578"/>
        <end position="1590"/>
    </location>
</feature>
<feature type="domain" description="C3H1-type" evidence="6">
    <location>
        <begin position="338"/>
        <end position="360"/>
    </location>
</feature>
<feature type="compositionally biased region" description="Polar residues" evidence="5">
    <location>
        <begin position="1557"/>
        <end position="1568"/>
    </location>
</feature>
<comment type="subcellular location">
    <subcellularLocation>
        <location evidence="1">Nucleus</location>
    </subcellularLocation>
</comment>
<dbReference type="InterPro" id="IPR000571">
    <property type="entry name" value="Znf_CCCH"/>
</dbReference>
<dbReference type="EMBL" id="CALNXI010000350">
    <property type="protein sequence ID" value="CAH3025394.1"/>
    <property type="molecule type" value="Genomic_DNA"/>
</dbReference>
<organism evidence="9 10">
    <name type="scientific">Porites evermanni</name>
    <dbReference type="NCBI Taxonomy" id="104178"/>
    <lineage>
        <taxon>Eukaryota</taxon>
        <taxon>Metazoa</taxon>
        <taxon>Cnidaria</taxon>
        <taxon>Anthozoa</taxon>
        <taxon>Hexacorallia</taxon>
        <taxon>Scleractinia</taxon>
        <taxon>Fungiina</taxon>
        <taxon>Poritidae</taxon>
        <taxon>Porites</taxon>
    </lineage>
</organism>
<feature type="compositionally biased region" description="Low complexity" evidence="5">
    <location>
        <begin position="1617"/>
        <end position="1634"/>
    </location>
</feature>
<feature type="compositionally biased region" description="Polar residues" evidence="5">
    <location>
        <begin position="1635"/>
        <end position="1649"/>
    </location>
</feature>
<feature type="compositionally biased region" description="Polar residues" evidence="5">
    <location>
        <begin position="1591"/>
        <end position="1607"/>
    </location>
</feature>
<feature type="zinc finger region" description="C3H1-type" evidence="4">
    <location>
        <begin position="636"/>
        <end position="658"/>
    </location>
</feature>
<dbReference type="PROSITE" id="PS50918">
    <property type="entry name" value="WWE"/>
    <property type="match status" value="1"/>
</dbReference>
<evidence type="ECO:0000256" key="1">
    <source>
        <dbReference type="ARBA" id="ARBA00004123"/>
    </source>
</evidence>
<dbReference type="Proteomes" id="UP001159427">
    <property type="component" value="Unassembled WGS sequence"/>
</dbReference>
<evidence type="ECO:0000256" key="2">
    <source>
        <dbReference type="ARBA" id="ARBA00023242"/>
    </source>
</evidence>
<evidence type="ECO:0000259" key="7">
    <source>
        <dbReference type="PROSITE" id="PS50918"/>
    </source>
</evidence>
<evidence type="ECO:0008006" key="11">
    <source>
        <dbReference type="Google" id="ProtNLM"/>
    </source>
</evidence>
<dbReference type="PROSITE" id="PS51059">
    <property type="entry name" value="PARP_CATALYTIC"/>
    <property type="match status" value="1"/>
</dbReference>
<feature type="domain" description="C3H1-type" evidence="6">
    <location>
        <begin position="965"/>
        <end position="992"/>
    </location>
</feature>
<feature type="zinc finger region" description="C3H1-type" evidence="4">
    <location>
        <begin position="145"/>
        <end position="171"/>
    </location>
</feature>
<evidence type="ECO:0000259" key="8">
    <source>
        <dbReference type="PROSITE" id="PS51059"/>
    </source>
</evidence>